<evidence type="ECO:0000256" key="1">
    <source>
        <dbReference type="ARBA" id="ARBA00004287"/>
    </source>
</evidence>
<dbReference type="InterPro" id="IPR036871">
    <property type="entry name" value="PX_dom_sf"/>
</dbReference>
<dbReference type="Pfam" id="PF00787">
    <property type="entry name" value="PX"/>
    <property type="match status" value="1"/>
</dbReference>
<dbReference type="SUPFAM" id="SSF64268">
    <property type="entry name" value="PX domain"/>
    <property type="match status" value="1"/>
</dbReference>
<name>A0A8C5M7R9_9ANUR</name>
<evidence type="ECO:0000313" key="3">
    <source>
        <dbReference type="Ensembl" id="ENSLLEP00000008099.1"/>
    </source>
</evidence>
<dbReference type="Gene3D" id="3.30.1520.10">
    <property type="entry name" value="Phox-like domain"/>
    <property type="match status" value="1"/>
</dbReference>
<dbReference type="Proteomes" id="UP000694569">
    <property type="component" value="Unplaced"/>
</dbReference>
<dbReference type="GO" id="GO:0035091">
    <property type="term" value="F:phosphatidylinositol binding"/>
    <property type="evidence" value="ECO:0007669"/>
    <property type="project" value="InterPro"/>
</dbReference>
<evidence type="ECO:0000313" key="4">
    <source>
        <dbReference type="Proteomes" id="UP000694569"/>
    </source>
</evidence>
<dbReference type="InterPro" id="IPR001683">
    <property type="entry name" value="PX_dom"/>
</dbReference>
<reference evidence="3" key="1">
    <citation type="submission" date="2025-08" db="UniProtKB">
        <authorList>
            <consortium name="Ensembl"/>
        </authorList>
    </citation>
    <scope>IDENTIFICATION</scope>
</reference>
<reference evidence="3" key="2">
    <citation type="submission" date="2025-09" db="UniProtKB">
        <authorList>
            <consortium name="Ensembl"/>
        </authorList>
    </citation>
    <scope>IDENTIFICATION</scope>
</reference>
<dbReference type="GO" id="GO:0034498">
    <property type="term" value="P:early endosome to Golgi transport"/>
    <property type="evidence" value="ECO:0007669"/>
    <property type="project" value="TreeGrafter"/>
</dbReference>
<dbReference type="InterPro" id="IPR028662">
    <property type="entry name" value="SNX8/Mvp1"/>
</dbReference>
<feature type="domain" description="PX" evidence="2">
    <location>
        <begin position="60"/>
        <end position="170"/>
    </location>
</feature>
<dbReference type="GO" id="GO:0006886">
    <property type="term" value="P:intracellular protein transport"/>
    <property type="evidence" value="ECO:0007669"/>
    <property type="project" value="TreeGrafter"/>
</dbReference>
<evidence type="ECO:0000259" key="2">
    <source>
        <dbReference type="PROSITE" id="PS50195"/>
    </source>
</evidence>
<proteinExistence type="predicted"/>
<dbReference type="GeneTree" id="ENSGT00460000041594"/>
<dbReference type="GO" id="GO:0031901">
    <property type="term" value="C:early endosome membrane"/>
    <property type="evidence" value="ECO:0007669"/>
    <property type="project" value="TreeGrafter"/>
</dbReference>
<dbReference type="AlphaFoldDB" id="A0A8C5M7R9"/>
<dbReference type="PROSITE" id="PS50195">
    <property type="entry name" value="PX"/>
    <property type="match status" value="1"/>
</dbReference>
<dbReference type="OrthoDB" id="10064318at2759"/>
<comment type="subcellular location">
    <subcellularLocation>
        <location evidence="1">Membrane</location>
        <topology evidence="1">Peripheral membrane protein</topology>
        <orientation evidence="1">Cytoplasmic side</orientation>
    </subcellularLocation>
</comment>
<dbReference type="PANTHER" id="PTHR46571:SF1">
    <property type="entry name" value="SORTING NEXIN-8"/>
    <property type="match status" value="1"/>
</dbReference>
<accession>A0A8C5M7R9</accession>
<dbReference type="PANTHER" id="PTHR46571">
    <property type="entry name" value="SORTING NEXIN-8"/>
    <property type="match status" value="1"/>
</dbReference>
<dbReference type="Ensembl" id="ENSLLET00000008424.1">
    <property type="protein sequence ID" value="ENSLLEP00000008099.1"/>
    <property type="gene ID" value="ENSLLEG00000005137.1"/>
</dbReference>
<sequence>MNLDTPDASELHVPRCSVSYHETCSCKASGVPRFAITGLEPPGPKFVSNLFVLFPILCCRNCWRYINYNNNGLPEVCQHAEYEVSSSHFKSSMYRRYIYIDFVVFKEMLLQKYPYRIVPALPPKKMLGADWKFIESCRRALKRFVNLVTRHPSIWDDILINIFLSDKWAGSTESNAHEFLPSDIQVQFAASTELIRNICNSVYKLRDCAKRTAAWAINNVTHLLVFSKELSALGSDTNPLPFWVVLNQSMWGALEQALKGLSVAFALLADKAPQQGTVEEIDVVEKHEKGVLHKHKKVLYKYSLVKKQMISASVQNKEGESVEQLESRIAEQENAIMVMEFWNFLLLYCLP</sequence>
<organism evidence="3 4">
    <name type="scientific">Leptobrachium leishanense</name>
    <name type="common">Leishan spiny toad</name>
    <dbReference type="NCBI Taxonomy" id="445787"/>
    <lineage>
        <taxon>Eukaryota</taxon>
        <taxon>Metazoa</taxon>
        <taxon>Chordata</taxon>
        <taxon>Craniata</taxon>
        <taxon>Vertebrata</taxon>
        <taxon>Euteleostomi</taxon>
        <taxon>Amphibia</taxon>
        <taxon>Batrachia</taxon>
        <taxon>Anura</taxon>
        <taxon>Pelobatoidea</taxon>
        <taxon>Megophryidae</taxon>
        <taxon>Leptobrachium</taxon>
    </lineage>
</organism>
<protein>
    <recommendedName>
        <fullName evidence="2">PX domain-containing protein</fullName>
    </recommendedName>
</protein>
<keyword evidence="4" id="KW-1185">Reference proteome</keyword>
<dbReference type="GO" id="GO:0005829">
    <property type="term" value="C:cytosol"/>
    <property type="evidence" value="ECO:0007669"/>
    <property type="project" value="GOC"/>
</dbReference>